<dbReference type="SUPFAM" id="SSF46565">
    <property type="entry name" value="Chaperone J-domain"/>
    <property type="match status" value="1"/>
</dbReference>
<dbReference type="PROSITE" id="PS50076">
    <property type="entry name" value="DNAJ_2"/>
    <property type="match status" value="1"/>
</dbReference>
<feature type="coiled-coil region" evidence="1">
    <location>
        <begin position="126"/>
        <end position="604"/>
    </location>
</feature>
<dbReference type="SMART" id="SM00028">
    <property type="entry name" value="TPR"/>
    <property type="match status" value="5"/>
</dbReference>
<dbReference type="Gene3D" id="1.25.40.10">
    <property type="entry name" value="Tetratricopeptide repeat domain"/>
    <property type="match status" value="3"/>
</dbReference>
<organism evidence="4 5">
    <name type="scientific">Artemisia annua</name>
    <name type="common">Sweet wormwood</name>
    <dbReference type="NCBI Taxonomy" id="35608"/>
    <lineage>
        <taxon>Eukaryota</taxon>
        <taxon>Viridiplantae</taxon>
        <taxon>Streptophyta</taxon>
        <taxon>Embryophyta</taxon>
        <taxon>Tracheophyta</taxon>
        <taxon>Spermatophyta</taxon>
        <taxon>Magnoliopsida</taxon>
        <taxon>eudicotyledons</taxon>
        <taxon>Gunneridae</taxon>
        <taxon>Pentapetalae</taxon>
        <taxon>asterids</taxon>
        <taxon>campanulids</taxon>
        <taxon>Asterales</taxon>
        <taxon>Asteraceae</taxon>
        <taxon>Asteroideae</taxon>
        <taxon>Anthemideae</taxon>
        <taxon>Artemisiinae</taxon>
        <taxon>Artemisia</taxon>
    </lineage>
</organism>
<accession>A0A2U1MGJ8</accession>
<reference evidence="4 5" key="1">
    <citation type="journal article" date="2018" name="Mol. Plant">
        <title>The genome of Artemisia annua provides insight into the evolution of Asteraceae family and artemisinin biosynthesis.</title>
        <authorList>
            <person name="Shen Q."/>
            <person name="Zhang L."/>
            <person name="Liao Z."/>
            <person name="Wang S."/>
            <person name="Yan T."/>
            <person name="Shi P."/>
            <person name="Liu M."/>
            <person name="Fu X."/>
            <person name="Pan Q."/>
            <person name="Wang Y."/>
            <person name="Lv Z."/>
            <person name="Lu X."/>
            <person name="Zhang F."/>
            <person name="Jiang W."/>
            <person name="Ma Y."/>
            <person name="Chen M."/>
            <person name="Hao X."/>
            <person name="Li L."/>
            <person name="Tang Y."/>
            <person name="Lv G."/>
            <person name="Zhou Y."/>
            <person name="Sun X."/>
            <person name="Brodelius P.E."/>
            <person name="Rose J.K.C."/>
            <person name="Tang K."/>
        </authorList>
    </citation>
    <scope>NUCLEOTIDE SEQUENCE [LARGE SCALE GENOMIC DNA]</scope>
    <source>
        <strain evidence="5">cv. Huhao1</strain>
        <tissue evidence="4">Leaf</tissue>
    </source>
</reference>
<protein>
    <submittedName>
        <fullName evidence="4">DnaJ domain, Zinc finger, CCHC-type, Tetratricopeptide-like helical domain protein</fullName>
    </submittedName>
</protein>
<dbReference type="PANTHER" id="PTHR45181:SF13">
    <property type="entry name" value="DNAJ DOMAIN, ZINC FINGER, CCHC-TYPE, TETRATRICOPEPTIDE-LIKE HELICAL DOMAIN PROTEIN-RELATED"/>
    <property type="match status" value="1"/>
</dbReference>
<dbReference type="OrthoDB" id="10250354at2759"/>
<evidence type="ECO:0000256" key="2">
    <source>
        <dbReference type="SAM" id="MobiDB-lite"/>
    </source>
</evidence>
<dbReference type="CDD" id="cd06257">
    <property type="entry name" value="DnaJ"/>
    <property type="match status" value="1"/>
</dbReference>
<name>A0A2U1MGJ8_ARTAN</name>
<dbReference type="SUPFAM" id="SSF48452">
    <property type="entry name" value="TPR-like"/>
    <property type="match status" value="2"/>
</dbReference>
<feature type="domain" description="J" evidence="3">
    <location>
        <begin position="998"/>
        <end position="1091"/>
    </location>
</feature>
<keyword evidence="1" id="KW-0175">Coiled coil</keyword>
<dbReference type="InterPro" id="IPR036869">
    <property type="entry name" value="J_dom_sf"/>
</dbReference>
<dbReference type="PANTHER" id="PTHR45181">
    <property type="entry name" value="HEAT SHOCK PROTEIN DNAJ WITH TETRATRICOPEPTIDE REPEAT-CONTAINING PROTEIN"/>
    <property type="match status" value="1"/>
</dbReference>
<dbReference type="EMBL" id="PKPP01005383">
    <property type="protein sequence ID" value="PWA60326.1"/>
    <property type="molecule type" value="Genomic_DNA"/>
</dbReference>
<dbReference type="PROSITE" id="PS50231">
    <property type="entry name" value="RICIN_B_LECTIN"/>
    <property type="match status" value="1"/>
</dbReference>
<dbReference type="InterPro" id="IPR019734">
    <property type="entry name" value="TPR_rpt"/>
</dbReference>
<feature type="region of interest" description="Disordered" evidence="2">
    <location>
        <begin position="77"/>
        <end position="114"/>
    </location>
</feature>
<evidence type="ECO:0000313" key="4">
    <source>
        <dbReference type="EMBL" id="PWA60326.1"/>
    </source>
</evidence>
<dbReference type="InterPro" id="IPR001623">
    <property type="entry name" value="DnaJ_domain"/>
</dbReference>
<feature type="region of interest" description="Disordered" evidence="2">
    <location>
        <begin position="1"/>
        <end position="33"/>
    </location>
</feature>
<sequence>MARVHQSSEFPDHTFHNHDQQPKQTYSRGRGRGRGENVAFNCWECGEPVFNNPVFGAVTAENYIKRLSNVLLPLQHLSPRGNRASSSDPSKADAKDTTSGTPKVRAKSMKTSTEVSVNAEPVKAWLPQKNDNISLLQATIEQKEKELQLCGQKIDTLNSQLNKATTDLKCARAKNEDMAFNVNCLQQELEKRRKELSSLKDKDEAWAHKYRCLNEDMALNVKTLEQQLEKYKKELSSLKEKDAAWAHKYQCLNEDKALNVKRLEQQLEKYKKELSSLKDKDAAWAHKYRCLNEDKALNLKRLEQQLEKYKKQLSSLKDKDEAWAHKYRCLNADNALNVKTLEQQLVKCKKELSSLKEKDEAWAHKYQCLNEDMALKVKRLEQQLEKYKKELSSLKDKDEAWSKKYWCLNEDMAGNMNVLEQQLEKCNKEISYLKDKNEAWLHKYWAKNWWGMNEDMALNVNSLEEELEQCRKELTCLKDNDEAWARKYRCLNEDMALDVKRLEQTLEKYKKELSSLKIKDEAWARKYRCLNEDKALNVKRLEQQLEKCKKELSSLKDKDEAWVTKLWALNKEFEETKHELNEKIKHLEEANETADDEISMQKLETEEWRKSAKAIASVLVGNAELCSKTPELESFVLYYTNRAAKRMSLKKFRKAMDDCKMATYLDPGSLKAHLIAGNCHLVVGEIDEALCCYKKCLDCGMVCFDRRLTLEASDGLQNAEKVVNLINQSTELLQLKSFESATHALEIITEALSISCYSEKLLELKGEALFLLQKYEEVVELCEQTLAIAEKNCTTTSNSDCVSDEDRNRLLNCWRLSLMSRSYFCMAKFDMALATLDKYEQLAPPETMTKGPSPFSAATVRELLRLKSAGNDAYQTGKYREAVEHYSNAIMRSIESRHFTAVCLCNRAAAHQALGNVIDAIADCNLAIALDGDYMKAISRRANLHEKIRDYKEAALDLQMLVCRLEKRSEKKHLKELTIARRRLSSANSNVKKGMTMDLYLILGLKGSESGSEIKKAYHKAALKHHPDKAGKFLARSESGAEGDVLKEIFTTIQKDADKLFKIIGEAYAVLSDANKHVQGTTSRELWLALEHTFAPNTISREYTLKSQLLKIQMQPDESSSAYLTQAREYATALANIGEPFKEKDVVMLVVAGLRAEYDGLKTNIMGRQLPTPFSDIYAILSDHDYMVKKSEPQPVQAFNNTCSSSNDLLSPLSDPERIIDIIIGLIFQV</sequence>
<dbReference type="STRING" id="35608.A0A2U1MGJ8"/>
<proteinExistence type="predicted"/>
<evidence type="ECO:0000259" key="3">
    <source>
        <dbReference type="PROSITE" id="PS50076"/>
    </source>
</evidence>
<feature type="compositionally biased region" description="Basic and acidic residues" evidence="2">
    <location>
        <begin position="10"/>
        <end position="21"/>
    </location>
</feature>
<dbReference type="AlphaFoldDB" id="A0A2U1MGJ8"/>
<dbReference type="Pfam" id="PF00226">
    <property type="entry name" value="DnaJ"/>
    <property type="match status" value="1"/>
</dbReference>
<dbReference type="PRINTS" id="PR00625">
    <property type="entry name" value="JDOMAIN"/>
</dbReference>
<keyword evidence="5" id="KW-1185">Reference proteome</keyword>
<dbReference type="SMART" id="SM00271">
    <property type="entry name" value="DnaJ"/>
    <property type="match status" value="1"/>
</dbReference>
<evidence type="ECO:0000313" key="5">
    <source>
        <dbReference type="Proteomes" id="UP000245207"/>
    </source>
</evidence>
<evidence type="ECO:0000256" key="1">
    <source>
        <dbReference type="SAM" id="Coils"/>
    </source>
</evidence>
<dbReference type="Proteomes" id="UP000245207">
    <property type="component" value="Unassembled WGS sequence"/>
</dbReference>
<comment type="caution">
    <text evidence="4">The sequence shown here is derived from an EMBL/GenBank/DDBJ whole genome shotgun (WGS) entry which is preliminary data.</text>
</comment>
<gene>
    <name evidence="4" type="ORF">CTI12_AA382630</name>
</gene>
<dbReference type="Gene3D" id="1.10.287.110">
    <property type="entry name" value="DnaJ domain"/>
    <property type="match status" value="1"/>
</dbReference>
<dbReference type="InterPro" id="IPR011990">
    <property type="entry name" value="TPR-like_helical_dom_sf"/>
</dbReference>